<dbReference type="SUPFAM" id="SSF52540">
    <property type="entry name" value="P-loop containing nucleoside triphosphate hydrolases"/>
    <property type="match status" value="1"/>
</dbReference>
<evidence type="ECO:0000256" key="1">
    <source>
        <dbReference type="ARBA" id="ARBA00008894"/>
    </source>
</evidence>
<dbReference type="InterPro" id="IPR032675">
    <property type="entry name" value="LRR_dom_sf"/>
</dbReference>
<keyword evidence="10" id="KW-1185">Reference proteome</keyword>
<evidence type="ECO:0000256" key="5">
    <source>
        <dbReference type="ARBA" id="ARBA00022821"/>
    </source>
</evidence>
<protein>
    <recommendedName>
        <fullName evidence="8">NB-ARC domain-containing protein</fullName>
    </recommendedName>
</protein>
<dbReference type="FunFam" id="1.10.8.430:FF:000003">
    <property type="entry name" value="Probable disease resistance protein At5g66910"/>
    <property type="match status" value="1"/>
</dbReference>
<comment type="caution">
    <text evidence="9">The sequence shown here is derived from an EMBL/GenBank/DDBJ whole genome shotgun (WGS) entry which is preliminary data.</text>
</comment>
<evidence type="ECO:0000256" key="4">
    <source>
        <dbReference type="ARBA" id="ARBA00022741"/>
    </source>
</evidence>
<keyword evidence="6" id="KW-0067">ATP-binding</keyword>
<dbReference type="EMBL" id="WHWC01000012">
    <property type="protein sequence ID" value="KAG8371918.1"/>
    <property type="molecule type" value="Genomic_DNA"/>
</dbReference>
<dbReference type="InterPro" id="IPR036388">
    <property type="entry name" value="WH-like_DNA-bd_sf"/>
</dbReference>
<keyword evidence="2" id="KW-0433">Leucine-rich repeat</keyword>
<evidence type="ECO:0000256" key="6">
    <source>
        <dbReference type="ARBA" id="ARBA00022840"/>
    </source>
</evidence>
<dbReference type="Gene3D" id="1.10.10.10">
    <property type="entry name" value="Winged helix-like DNA-binding domain superfamily/Winged helix DNA-binding domain"/>
    <property type="match status" value="1"/>
</dbReference>
<reference evidence="9" key="1">
    <citation type="submission" date="2019-10" db="EMBL/GenBank/DDBJ databases">
        <authorList>
            <person name="Zhang R."/>
            <person name="Pan Y."/>
            <person name="Wang J."/>
            <person name="Ma R."/>
            <person name="Yu S."/>
        </authorList>
    </citation>
    <scope>NUCLEOTIDE SEQUENCE</scope>
    <source>
        <strain evidence="9">LA-IB0</strain>
        <tissue evidence="9">Leaf</tissue>
    </source>
</reference>
<organism evidence="9 10">
    <name type="scientific">Buddleja alternifolia</name>
    <dbReference type="NCBI Taxonomy" id="168488"/>
    <lineage>
        <taxon>Eukaryota</taxon>
        <taxon>Viridiplantae</taxon>
        <taxon>Streptophyta</taxon>
        <taxon>Embryophyta</taxon>
        <taxon>Tracheophyta</taxon>
        <taxon>Spermatophyta</taxon>
        <taxon>Magnoliopsida</taxon>
        <taxon>eudicotyledons</taxon>
        <taxon>Gunneridae</taxon>
        <taxon>Pentapetalae</taxon>
        <taxon>asterids</taxon>
        <taxon>lamiids</taxon>
        <taxon>Lamiales</taxon>
        <taxon>Scrophulariaceae</taxon>
        <taxon>Buddlejeae</taxon>
        <taxon>Buddleja</taxon>
    </lineage>
</organism>
<dbReference type="InterPro" id="IPR042197">
    <property type="entry name" value="Apaf_helical"/>
</dbReference>
<accession>A0AAV6WYE3</accession>
<dbReference type="AlphaFoldDB" id="A0AAV6WYE3"/>
<dbReference type="Proteomes" id="UP000826271">
    <property type="component" value="Unassembled WGS sequence"/>
</dbReference>
<keyword evidence="3" id="KW-0677">Repeat</keyword>
<gene>
    <name evidence="9" type="ORF">BUALT_Bualt12G0012800</name>
</gene>
<feature type="domain" description="NB-ARC" evidence="8">
    <location>
        <begin position="162"/>
        <end position="322"/>
    </location>
</feature>
<dbReference type="Gene3D" id="3.40.50.300">
    <property type="entry name" value="P-loop containing nucleotide triphosphate hydrolases"/>
    <property type="match status" value="1"/>
</dbReference>
<proteinExistence type="inferred from homology"/>
<evidence type="ECO:0000313" key="9">
    <source>
        <dbReference type="EMBL" id="KAG8371918.1"/>
    </source>
</evidence>
<evidence type="ECO:0000256" key="3">
    <source>
        <dbReference type="ARBA" id="ARBA00022737"/>
    </source>
</evidence>
<name>A0AAV6WYE3_9LAMI</name>
<dbReference type="SUPFAM" id="SSF52058">
    <property type="entry name" value="L domain-like"/>
    <property type="match status" value="1"/>
</dbReference>
<dbReference type="PANTHER" id="PTHR33463">
    <property type="entry name" value="NB-ARC DOMAIN-CONTAINING PROTEIN-RELATED"/>
    <property type="match status" value="1"/>
</dbReference>
<dbReference type="PRINTS" id="PR00364">
    <property type="entry name" value="DISEASERSIST"/>
</dbReference>
<keyword evidence="5" id="KW-0611">Plant defense</keyword>
<dbReference type="InterPro" id="IPR027417">
    <property type="entry name" value="P-loop_NTPase"/>
</dbReference>
<dbReference type="GO" id="GO:0005524">
    <property type="term" value="F:ATP binding"/>
    <property type="evidence" value="ECO:0007669"/>
    <property type="project" value="UniProtKB-KW"/>
</dbReference>
<comment type="similarity">
    <text evidence="1">Belongs to the disease resistance NB-LRR family.</text>
</comment>
<evidence type="ECO:0000256" key="2">
    <source>
        <dbReference type="ARBA" id="ARBA00022614"/>
    </source>
</evidence>
<dbReference type="InterPro" id="IPR050905">
    <property type="entry name" value="Plant_NBS-LRR"/>
</dbReference>
<dbReference type="GO" id="GO:0043531">
    <property type="term" value="F:ADP binding"/>
    <property type="evidence" value="ECO:0007669"/>
    <property type="project" value="InterPro"/>
</dbReference>
<evidence type="ECO:0000259" key="8">
    <source>
        <dbReference type="Pfam" id="PF00931"/>
    </source>
</evidence>
<dbReference type="GO" id="GO:0006952">
    <property type="term" value="P:defense response"/>
    <property type="evidence" value="ECO:0007669"/>
    <property type="project" value="UniProtKB-KW"/>
</dbReference>
<keyword evidence="7" id="KW-0175">Coiled coil</keyword>
<sequence length="795" mass="90080">MAAVVGIVTSVVGPLIELGKLIGPPIKRQFNYLCCFTSNIQSLKDEAKKLEDVRDGLQLKVDEAERKAEVIFPEVKTWLSDANKIHVSFGGIENDIPKVQSGFLKTKSRFSLSKKAKKMSEAMKELQCAGKFDHISQPAPPQAMGSVPIGQVYEFETRKQIEEDIMEALRGGEVNMLGLCGMGGVGKTTMAKRIMNRVREENLFDEILMAVVSQQVDMLKIQSEIAESLGLNLTTKNLSTRAHQLRIRLAGTKRILVVLDDVWERLEMEDLGIPCETGVKGCTVLLTSRDGDVFDAMNVQKVCALQILPEREAWSLFKEKVGSCLDNPDLVSIAEEVAKECKGLPIALVTVGMALKNKKRKSIWKDALQQLKSSNPEDIPHVVPEVYEPLKLSYNYLVKIMPNAKIVFLLCSLFPEDSDISLKKLTSYIMGLGIFEKIMNWENTRKLEKITDKVDALVDELKSRFLLLDGKNEHYVKMHDVIRDVAISVASQERLVDPKFNWSIEHAYSDCKWILMSSREIELPMVLDVPSLRLTLESVSVVGELPSLEILSCRSCDSIAELPEEIGSLTHLRSLEFSYCKNLKRVAPGLISRLVRLEELKMRSSFKGWESDKNDKESRNNASLNELQFLSNLTCLEIEIEDCTLAAEEMRLSPNIVKYYINFTPRYSIQPFEKRISMRWPKDVIILGDWILNLLRKNNEYLELIGDGSDNFDLARVQKMKRFDFRECSTVTKLVSTTSVDWGFGVLPTLESLRLRNPIQAGSNSLRFVFTCVFVGQSKSKNSFEQPFFHSYWEL</sequence>
<dbReference type="Gene3D" id="3.80.10.10">
    <property type="entry name" value="Ribonuclease Inhibitor"/>
    <property type="match status" value="1"/>
</dbReference>
<feature type="coiled-coil region" evidence="7">
    <location>
        <begin position="40"/>
        <end position="67"/>
    </location>
</feature>
<dbReference type="Pfam" id="PF00931">
    <property type="entry name" value="NB-ARC"/>
    <property type="match status" value="1"/>
</dbReference>
<evidence type="ECO:0000313" key="10">
    <source>
        <dbReference type="Proteomes" id="UP000826271"/>
    </source>
</evidence>
<dbReference type="Gene3D" id="1.10.8.430">
    <property type="entry name" value="Helical domain of apoptotic protease-activating factors"/>
    <property type="match status" value="1"/>
</dbReference>
<dbReference type="FunFam" id="3.40.50.300:FF:001091">
    <property type="entry name" value="Probable disease resistance protein At1g61300"/>
    <property type="match status" value="1"/>
</dbReference>
<dbReference type="InterPro" id="IPR002182">
    <property type="entry name" value="NB-ARC"/>
</dbReference>
<keyword evidence="4" id="KW-0547">Nucleotide-binding</keyword>
<evidence type="ECO:0000256" key="7">
    <source>
        <dbReference type="SAM" id="Coils"/>
    </source>
</evidence>
<dbReference type="PANTHER" id="PTHR33463:SF203">
    <property type="entry name" value="AAA+ ATPASE DOMAIN-CONTAINING PROTEIN"/>
    <property type="match status" value="1"/>
</dbReference>